<dbReference type="AlphaFoldDB" id="A0AAD4VKB5"/>
<proteinExistence type="predicted"/>
<protein>
    <submittedName>
        <fullName evidence="2">Uncharacterized protein</fullName>
    </submittedName>
</protein>
<organism evidence="2 3">
    <name type="scientific">Prunus dulcis</name>
    <name type="common">Almond</name>
    <name type="synonym">Amygdalus dulcis</name>
    <dbReference type="NCBI Taxonomy" id="3755"/>
    <lineage>
        <taxon>Eukaryota</taxon>
        <taxon>Viridiplantae</taxon>
        <taxon>Streptophyta</taxon>
        <taxon>Embryophyta</taxon>
        <taxon>Tracheophyta</taxon>
        <taxon>Spermatophyta</taxon>
        <taxon>Magnoliopsida</taxon>
        <taxon>eudicotyledons</taxon>
        <taxon>Gunneridae</taxon>
        <taxon>Pentapetalae</taxon>
        <taxon>rosids</taxon>
        <taxon>fabids</taxon>
        <taxon>Rosales</taxon>
        <taxon>Rosaceae</taxon>
        <taxon>Amygdaloideae</taxon>
        <taxon>Amygdaleae</taxon>
        <taxon>Prunus</taxon>
    </lineage>
</organism>
<comment type="caution">
    <text evidence="2">The sequence shown here is derived from an EMBL/GenBank/DDBJ whole genome shotgun (WGS) entry which is preliminary data.</text>
</comment>
<gene>
    <name evidence="2" type="ORF">L3X38_035779</name>
</gene>
<accession>A0AAD4VKB5</accession>
<dbReference type="EMBL" id="JAJFAZ020000006">
    <property type="protein sequence ID" value="KAI5326705.1"/>
    <property type="molecule type" value="Genomic_DNA"/>
</dbReference>
<evidence type="ECO:0000313" key="2">
    <source>
        <dbReference type="EMBL" id="KAI5326705.1"/>
    </source>
</evidence>
<keyword evidence="3" id="KW-1185">Reference proteome</keyword>
<dbReference type="Proteomes" id="UP001054821">
    <property type="component" value="Chromosome 6"/>
</dbReference>
<reference evidence="2 3" key="1">
    <citation type="journal article" date="2022" name="G3 (Bethesda)">
        <title>Whole-genome sequence and methylome profiling of the almond [Prunus dulcis (Mill.) D.A. Webb] cultivar 'Nonpareil'.</title>
        <authorList>
            <person name="D'Amico-Willman K.M."/>
            <person name="Ouma W.Z."/>
            <person name="Meulia T."/>
            <person name="Sideli G.M."/>
            <person name="Gradziel T.M."/>
            <person name="Fresnedo-Ramirez J."/>
        </authorList>
    </citation>
    <scope>NUCLEOTIDE SEQUENCE [LARGE SCALE GENOMIC DNA]</scope>
    <source>
        <strain evidence="2">Clone GOH B32 T37-40</strain>
    </source>
</reference>
<feature type="region of interest" description="Disordered" evidence="1">
    <location>
        <begin position="16"/>
        <end position="41"/>
    </location>
</feature>
<name>A0AAD4VKB5_PRUDU</name>
<evidence type="ECO:0000256" key="1">
    <source>
        <dbReference type="SAM" id="MobiDB-lite"/>
    </source>
</evidence>
<sequence>MVVFGPGLLIGKLELRKSKSEETQPGNTQRDLRWGTESGTESGHVLCSCAFKANNTVGTRRRRIIRSRLLDPLNLEPTTDKQPEATTESLASLETQSIFCFPRFEAVS</sequence>
<evidence type="ECO:0000313" key="3">
    <source>
        <dbReference type="Proteomes" id="UP001054821"/>
    </source>
</evidence>